<evidence type="ECO:0000313" key="2">
    <source>
        <dbReference type="Proteomes" id="UP000835052"/>
    </source>
</evidence>
<comment type="caution">
    <text evidence="1">The sequence shown here is derived from an EMBL/GenBank/DDBJ whole genome shotgun (WGS) entry which is preliminary data.</text>
</comment>
<protein>
    <submittedName>
        <fullName evidence="1">Uncharacterized protein</fullName>
    </submittedName>
</protein>
<reference evidence="1" key="1">
    <citation type="submission" date="2020-10" db="EMBL/GenBank/DDBJ databases">
        <authorList>
            <person name="Kikuchi T."/>
        </authorList>
    </citation>
    <scope>NUCLEOTIDE SEQUENCE</scope>
    <source>
        <strain evidence="1">NKZ352</strain>
    </source>
</reference>
<organism evidence="1 2">
    <name type="scientific">Caenorhabditis auriculariae</name>
    <dbReference type="NCBI Taxonomy" id="2777116"/>
    <lineage>
        <taxon>Eukaryota</taxon>
        <taxon>Metazoa</taxon>
        <taxon>Ecdysozoa</taxon>
        <taxon>Nematoda</taxon>
        <taxon>Chromadorea</taxon>
        <taxon>Rhabditida</taxon>
        <taxon>Rhabditina</taxon>
        <taxon>Rhabditomorpha</taxon>
        <taxon>Rhabditoidea</taxon>
        <taxon>Rhabditidae</taxon>
        <taxon>Peloderinae</taxon>
        <taxon>Caenorhabditis</taxon>
    </lineage>
</organism>
<sequence>MDENPVANTARINEVCEKAMLKDFTPEEWKTFFWLKGLDAPGDTQVRAHFINLTGPFLDRVEIGQIGLALVLLNSGLAA</sequence>
<name>A0A8S1I0S4_9PELO</name>
<accession>A0A8S1I0S4</accession>
<keyword evidence="2" id="KW-1185">Reference proteome</keyword>
<evidence type="ECO:0000313" key="1">
    <source>
        <dbReference type="EMBL" id="CAD6200282.1"/>
    </source>
</evidence>
<proteinExistence type="predicted"/>
<dbReference type="EMBL" id="CAJGYM010000290">
    <property type="protein sequence ID" value="CAD6200282.1"/>
    <property type="molecule type" value="Genomic_DNA"/>
</dbReference>
<dbReference type="AlphaFoldDB" id="A0A8S1I0S4"/>
<gene>
    <name evidence="1" type="ORF">CAUJ_LOCUS16179</name>
</gene>
<dbReference type="Proteomes" id="UP000835052">
    <property type="component" value="Unassembled WGS sequence"/>
</dbReference>